<dbReference type="AlphaFoldDB" id="A0A4P8IYI7"/>
<dbReference type="Pfam" id="PF02108">
    <property type="entry name" value="FliH"/>
    <property type="match status" value="1"/>
</dbReference>
<evidence type="ECO:0000256" key="4">
    <source>
        <dbReference type="ARBA" id="ARBA00022927"/>
    </source>
</evidence>
<dbReference type="NCBIfam" id="TIGR02499">
    <property type="entry name" value="HrpE_YscL_not"/>
    <property type="match status" value="1"/>
</dbReference>
<dbReference type="KEGG" id="tvl:FAZ95_24290"/>
<comment type="similarity">
    <text evidence="5">Belongs to the SctL stator family.</text>
</comment>
<evidence type="ECO:0000313" key="10">
    <source>
        <dbReference type="Proteomes" id="UP000298656"/>
    </source>
</evidence>
<evidence type="ECO:0000256" key="3">
    <source>
        <dbReference type="ARBA" id="ARBA00022490"/>
    </source>
</evidence>
<gene>
    <name evidence="9" type="ORF">FAZ95_24290</name>
</gene>
<dbReference type="PANTHER" id="PTHR34982:SF4">
    <property type="entry name" value="TYPE 3 SECRETION SYSTEM STATOR PROTEIN"/>
    <property type="match status" value="1"/>
</dbReference>
<evidence type="ECO:0000256" key="1">
    <source>
        <dbReference type="ARBA" id="ARBA00004496"/>
    </source>
</evidence>
<feature type="compositionally biased region" description="Low complexity" evidence="7">
    <location>
        <begin position="254"/>
        <end position="275"/>
    </location>
</feature>
<evidence type="ECO:0000256" key="7">
    <source>
        <dbReference type="SAM" id="MobiDB-lite"/>
    </source>
</evidence>
<dbReference type="NCBIfam" id="NF006574">
    <property type="entry name" value="PRK09098.1"/>
    <property type="match status" value="1"/>
</dbReference>
<keyword evidence="3" id="KW-0963">Cytoplasm</keyword>
<dbReference type="InterPro" id="IPR051472">
    <property type="entry name" value="T3SS_Stator/FliH"/>
</dbReference>
<keyword evidence="2" id="KW-0813">Transport</keyword>
<feature type="domain" description="Flagellar assembly protein FliH/Type III secretion system HrpE" evidence="8">
    <location>
        <begin position="115"/>
        <end position="234"/>
    </location>
</feature>
<dbReference type="Proteomes" id="UP000298656">
    <property type="component" value="Chromosome 2"/>
</dbReference>
<evidence type="ECO:0000256" key="5">
    <source>
        <dbReference type="ARBA" id="ARBA00024335"/>
    </source>
</evidence>
<comment type="subcellular location">
    <subcellularLocation>
        <location evidence="1">Cytoplasm</location>
    </subcellularLocation>
</comment>
<evidence type="ECO:0000259" key="8">
    <source>
        <dbReference type="Pfam" id="PF02108"/>
    </source>
</evidence>
<name>A0A4P8IYI7_9BURK</name>
<protein>
    <recommendedName>
        <fullName evidence="6">Type 3 secretion system stator protein</fullName>
    </recommendedName>
</protein>
<accession>A0A4P8IYI7</accession>
<dbReference type="EMBL" id="CP040078">
    <property type="protein sequence ID" value="QCP52304.1"/>
    <property type="molecule type" value="Genomic_DNA"/>
</dbReference>
<keyword evidence="4" id="KW-0653">Protein transport</keyword>
<dbReference type="PANTHER" id="PTHR34982">
    <property type="entry name" value="YOP PROTEINS TRANSLOCATION PROTEIN L"/>
    <property type="match status" value="1"/>
</dbReference>
<dbReference type="InterPro" id="IPR018035">
    <property type="entry name" value="Flagellar_FliH/T3SS_HrpE"/>
</dbReference>
<dbReference type="RefSeq" id="WP_137335077.1">
    <property type="nucleotide sequence ID" value="NZ_CP040078.1"/>
</dbReference>
<organism evidence="9 10">
    <name type="scientific">Trinickia violacea</name>
    <dbReference type="NCBI Taxonomy" id="2571746"/>
    <lineage>
        <taxon>Bacteria</taxon>
        <taxon>Pseudomonadati</taxon>
        <taxon>Pseudomonadota</taxon>
        <taxon>Betaproteobacteria</taxon>
        <taxon>Burkholderiales</taxon>
        <taxon>Burkholderiaceae</taxon>
        <taxon>Trinickia</taxon>
    </lineage>
</organism>
<sequence length="275" mass="29837">MVIWLRGARSATGENYASDAGDASAAIARIGAANDVIPRETFGAMMSIDQAYAALAEERDAILAAAREEAERIAEAGREQAAQIVEAAQQEYDAARESGYRDGCDRALSDWMERLADIANAQNQLQVRMRERLAGIVSSAVEQIVRVERPEALFERALATVDRIVDGATYLRVAVHPGDYDEAKAAFDRLAVRWRELGQRIPLSVVADKRLDPGSCFCESDFGTIDAGLDTQLRAMKNAVSRALKRSVEEAQTPDANADLSPDPSPDPSTTEAPI</sequence>
<dbReference type="GO" id="GO:0030254">
    <property type="term" value="P:protein secretion by the type III secretion system"/>
    <property type="evidence" value="ECO:0007669"/>
    <property type="project" value="InterPro"/>
</dbReference>
<reference evidence="9 10" key="1">
    <citation type="submission" date="2019-05" db="EMBL/GenBank/DDBJ databases">
        <title>Burkholderia sp. DHOD12, isolated from subtropical forest soil.</title>
        <authorList>
            <person name="Gao Z.-H."/>
            <person name="Qiu L.-H."/>
        </authorList>
    </citation>
    <scope>NUCLEOTIDE SEQUENCE [LARGE SCALE GENOMIC DNA]</scope>
    <source>
        <strain evidence="9 10">DHOD12</strain>
    </source>
</reference>
<keyword evidence="10" id="KW-1185">Reference proteome</keyword>
<dbReference type="InterPro" id="IPR012842">
    <property type="entry name" value="T3SS_SctL/SctL2"/>
</dbReference>
<evidence type="ECO:0000256" key="6">
    <source>
        <dbReference type="ARBA" id="ARBA00040494"/>
    </source>
</evidence>
<dbReference type="OrthoDB" id="6008834at2"/>
<evidence type="ECO:0000313" key="9">
    <source>
        <dbReference type="EMBL" id="QCP52304.1"/>
    </source>
</evidence>
<feature type="region of interest" description="Disordered" evidence="7">
    <location>
        <begin position="244"/>
        <end position="275"/>
    </location>
</feature>
<proteinExistence type="inferred from homology"/>
<dbReference type="GO" id="GO:0005829">
    <property type="term" value="C:cytosol"/>
    <property type="evidence" value="ECO:0007669"/>
    <property type="project" value="TreeGrafter"/>
</dbReference>
<evidence type="ECO:0000256" key="2">
    <source>
        <dbReference type="ARBA" id="ARBA00022448"/>
    </source>
</evidence>